<reference evidence="2" key="1">
    <citation type="journal article" date="2015" name="Nature">
        <title>Complex archaea that bridge the gap between prokaryotes and eukaryotes.</title>
        <authorList>
            <person name="Spang A."/>
            <person name="Saw J.H."/>
            <person name="Jorgensen S.L."/>
            <person name="Zaremba-Niedzwiedzka K."/>
            <person name="Martijn J."/>
            <person name="Lind A.E."/>
            <person name="van Eijk R."/>
            <person name="Schleper C."/>
            <person name="Guy L."/>
            <person name="Ettema T.J."/>
        </authorList>
    </citation>
    <scope>NUCLEOTIDE SEQUENCE</scope>
</reference>
<feature type="domain" description="R3H" evidence="1">
    <location>
        <begin position="65"/>
        <end position="131"/>
    </location>
</feature>
<dbReference type="PROSITE" id="PS51061">
    <property type="entry name" value="R3H"/>
    <property type="match status" value="1"/>
</dbReference>
<dbReference type="InterPro" id="IPR039247">
    <property type="entry name" value="KhpB"/>
</dbReference>
<organism evidence="2">
    <name type="scientific">marine sediment metagenome</name>
    <dbReference type="NCBI Taxonomy" id="412755"/>
    <lineage>
        <taxon>unclassified sequences</taxon>
        <taxon>metagenomes</taxon>
        <taxon>ecological metagenomes</taxon>
    </lineage>
</organism>
<accession>A0A0F9JNB3</accession>
<dbReference type="SMART" id="SM00393">
    <property type="entry name" value="R3H"/>
    <property type="match status" value="1"/>
</dbReference>
<dbReference type="Gene3D" id="3.30.1370.50">
    <property type="entry name" value="R3H-like domain"/>
    <property type="match status" value="1"/>
</dbReference>
<dbReference type="InterPro" id="IPR001374">
    <property type="entry name" value="R3H_dom"/>
</dbReference>
<protein>
    <recommendedName>
        <fullName evidence="1">R3H domain-containing protein</fullName>
    </recommendedName>
</protein>
<dbReference type="Pfam" id="PF01424">
    <property type="entry name" value="R3H"/>
    <property type="match status" value="1"/>
</dbReference>
<dbReference type="InterPro" id="IPR036867">
    <property type="entry name" value="R3H_dom_sf"/>
</dbReference>
<evidence type="ECO:0000313" key="2">
    <source>
        <dbReference type="EMBL" id="KKM00438.1"/>
    </source>
</evidence>
<sequence length="134" mass="15455">MGFDSACITVHVDEEYRKISLVIDDDIVRGNITPSVLAAFNHLFNQVLKKEGKPYYIVDLNYYRKERERLIIELTRAAARKAVITKQEVELPPMNAYERRLIHTEIATHPELITQSTGEGKDRRVVIKRFIEGG</sequence>
<proteinExistence type="predicted"/>
<dbReference type="AlphaFoldDB" id="A0A0F9JNB3"/>
<dbReference type="SUPFAM" id="SSF82708">
    <property type="entry name" value="R3H domain"/>
    <property type="match status" value="1"/>
</dbReference>
<dbReference type="GO" id="GO:0003723">
    <property type="term" value="F:RNA binding"/>
    <property type="evidence" value="ECO:0007669"/>
    <property type="project" value="InterPro"/>
</dbReference>
<name>A0A0F9JNB3_9ZZZZ</name>
<gene>
    <name evidence="2" type="ORF">LCGC14_1804440</name>
</gene>
<dbReference type="PANTHER" id="PTHR35800">
    <property type="entry name" value="PROTEIN JAG"/>
    <property type="match status" value="1"/>
</dbReference>
<dbReference type="InterPro" id="IPR034079">
    <property type="entry name" value="R3H_KhpB"/>
</dbReference>
<dbReference type="PANTHER" id="PTHR35800:SF1">
    <property type="entry name" value="RNA-BINDING PROTEIN KHPB"/>
    <property type="match status" value="1"/>
</dbReference>
<evidence type="ECO:0000259" key="1">
    <source>
        <dbReference type="PROSITE" id="PS51061"/>
    </source>
</evidence>
<dbReference type="CDD" id="cd02644">
    <property type="entry name" value="R3H_jag"/>
    <property type="match status" value="1"/>
</dbReference>
<dbReference type="EMBL" id="LAZR01017434">
    <property type="protein sequence ID" value="KKM00438.1"/>
    <property type="molecule type" value="Genomic_DNA"/>
</dbReference>
<comment type="caution">
    <text evidence="2">The sequence shown here is derived from an EMBL/GenBank/DDBJ whole genome shotgun (WGS) entry which is preliminary data.</text>
</comment>